<dbReference type="RefSeq" id="WP_317973952.1">
    <property type="nucleotide sequence ID" value="NZ_BTFW01000001.1"/>
</dbReference>
<evidence type="ECO:0000313" key="2">
    <source>
        <dbReference type="Proteomes" id="UP001187221"/>
    </source>
</evidence>
<name>A0ABQ6P6D3_9SPHN</name>
<evidence type="ECO:0000313" key="1">
    <source>
        <dbReference type="EMBL" id="GMM60139.1"/>
    </source>
</evidence>
<dbReference type="EMBL" id="BTFW01000001">
    <property type="protein sequence ID" value="GMM60139.1"/>
    <property type="molecule type" value="Genomic_DNA"/>
</dbReference>
<protein>
    <recommendedName>
        <fullName evidence="3">Transposase</fullName>
    </recommendedName>
</protein>
<comment type="caution">
    <text evidence="1">The sequence shown here is derived from an EMBL/GenBank/DDBJ whole genome shotgun (WGS) entry which is preliminary data.</text>
</comment>
<keyword evidence="2" id="KW-1185">Reference proteome</keyword>
<organism evidence="1 2">
    <name type="scientific">Novosphingobium pituita</name>
    <dbReference type="NCBI Taxonomy" id="3056842"/>
    <lineage>
        <taxon>Bacteria</taxon>
        <taxon>Pseudomonadati</taxon>
        <taxon>Pseudomonadota</taxon>
        <taxon>Alphaproteobacteria</taxon>
        <taxon>Sphingomonadales</taxon>
        <taxon>Sphingomonadaceae</taxon>
        <taxon>Novosphingobium</taxon>
    </lineage>
</organism>
<sequence>MNTTIRAEAHDQGQDFWNVHATIVTREAAGGLLHGFAALHSGSFAQMVGLLARMPEADRADLVIERSGDRNYGPEEALELYGREDYPL</sequence>
<evidence type="ECO:0008006" key="3">
    <source>
        <dbReference type="Google" id="ProtNLM"/>
    </source>
</evidence>
<dbReference type="Proteomes" id="UP001187221">
    <property type="component" value="Unassembled WGS sequence"/>
</dbReference>
<reference evidence="1 2" key="1">
    <citation type="submission" date="2023-06" db="EMBL/GenBank/DDBJ databases">
        <title>Draft genome sequence of Novosphingobium sp. strain IK01.</title>
        <authorList>
            <person name="Hatamoto M."/>
            <person name="Ikarashi T."/>
            <person name="Yamaguchi T."/>
        </authorList>
    </citation>
    <scope>NUCLEOTIDE SEQUENCE [LARGE SCALE GENOMIC DNA]</scope>
    <source>
        <strain evidence="1 2">IK01</strain>
    </source>
</reference>
<proteinExistence type="predicted"/>
<gene>
    <name evidence="1" type="ORF">NUTIK01_09160</name>
</gene>
<accession>A0ABQ6P6D3</accession>